<dbReference type="SUPFAM" id="SSF51197">
    <property type="entry name" value="Clavaminate synthase-like"/>
    <property type="match status" value="1"/>
</dbReference>
<dbReference type="Gene3D" id="2.60.120.620">
    <property type="entry name" value="q2cbj1_9rhob like domain"/>
    <property type="match status" value="1"/>
</dbReference>
<dbReference type="Pfam" id="PF13759">
    <property type="entry name" value="2OG-FeII_Oxy_5"/>
    <property type="match status" value="1"/>
</dbReference>
<evidence type="ECO:0000313" key="1">
    <source>
        <dbReference type="EMBL" id="BAZ88372.1"/>
    </source>
</evidence>
<proteinExistence type="predicted"/>
<dbReference type="KEGG" id="dcm:NIES806_46090"/>
<dbReference type="OrthoDB" id="440203at2"/>
<dbReference type="NCBIfam" id="TIGR02466">
    <property type="entry name" value="TIGR02466 family protein"/>
    <property type="match status" value="1"/>
</dbReference>
<sequence length="201" mass="23366">MAGSRNDWFPTSVWHFSLENYQQLNPPLLETIYAEERRDSQGEKWSNILGWHSTDRLHEMESFDKLTQIINENVLEVATFLQWDLQKFSLKITTCWAIINRKLASNSVHNHPNSILSGVYYLKTPENCGGIFFSDPRPASQMIVPPSIEFNLWNFPKITYKAREGTMLIFPSWLLHGVEMNMSEEDRVCISFNIGIVPINR</sequence>
<keyword evidence="2" id="KW-1185">Reference proteome</keyword>
<evidence type="ECO:0000313" key="2">
    <source>
        <dbReference type="Proteomes" id="UP000218702"/>
    </source>
</evidence>
<dbReference type="EMBL" id="AP018316">
    <property type="protein sequence ID" value="BAZ88372.1"/>
    <property type="molecule type" value="Genomic_DNA"/>
</dbReference>
<dbReference type="AlphaFoldDB" id="A0A1Z4V9Y4"/>
<dbReference type="RefSeq" id="WP_096670906.1">
    <property type="nucleotide sequence ID" value="NZ_AP018316.1"/>
</dbReference>
<gene>
    <name evidence="1" type="ORF">NIES806_46090</name>
</gene>
<protein>
    <submittedName>
        <fullName evidence="1">Uncharacterized protein</fullName>
    </submittedName>
</protein>
<organism evidence="1 2">
    <name type="scientific">Dolichospermum compactum NIES-806</name>
    <dbReference type="NCBI Taxonomy" id="1973481"/>
    <lineage>
        <taxon>Bacteria</taxon>
        <taxon>Bacillati</taxon>
        <taxon>Cyanobacteriota</taxon>
        <taxon>Cyanophyceae</taxon>
        <taxon>Nostocales</taxon>
        <taxon>Aphanizomenonaceae</taxon>
        <taxon>Dolichospermum</taxon>
        <taxon>Dolichospermum compactum</taxon>
    </lineage>
</organism>
<name>A0A1Z4V9Y4_9CYAN</name>
<dbReference type="InterPro" id="IPR012668">
    <property type="entry name" value="CHP02466"/>
</dbReference>
<reference evidence="1 2" key="1">
    <citation type="submission" date="2017-06" db="EMBL/GenBank/DDBJ databases">
        <title>Genome sequencing of cyanobaciteial culture collection at National Institute for Environmental Studies (NIES).</title>
        <authorList>
            <person name="Hirose Y."/>
            <person name="Shimura Y."/>
            <person name="Fujisawa T."/>
            <person name="Nakamura Y."/>
            <person name="Kawachi M."/>
        </authorList>
    </citation>
    <scope>NUCLEOTIDE SEQUENCE [LARGE SCALE GENOMIC DNA]</scope>
    <source>
        <strain evidence="1 2">NIES-806</strain>
    </source>
</reference>
<dbReference type="Proteomes" id="UP000218702">
    <property type="component" value="Chromosome"/>
</dbReference>
<accession>A0A1Z4V9Y4</accession>